<protein>
    <submittedName>
        <fullName evidence="2">Uncharacterized protein</fullName>
    </submittedName>
</protein>
<evidence type="ECO:0000313" key="2">
    <source>
        <dbReference type="EMBL" id="SBP89706.1"/>
    </source>
</evidence>
<sequence length="84" mass="8745">MWLKSASAPTLTDIEITPSGLGLHVPKLDADLYLPALLEGVFGSRQWMAGLMGQTGGAMRTPAKAAASRENGKLGGRPRKAIAA</sequence>
<dbReference type="EMBL" id="FLMQ01000057">
    <property type="protein sequence ID" value="SBP89706.1"/>
    <property type="molecule type" value="Genomic_DNA"/>
</dbReference>
<evidence type="ECO:0000256" key="1">
    <source>
        <dbReference type="SAM" id="MobiDB-lite"/>
    </source>
</evidence>
<gene>
    <name evidence="2" type="ORF">THIARS_80230</name>
</gene>
<dbReference type="Gene3D" id="3.30.2020.40">
    <property type="entry name" value="Uncharacterised protein PF10387, DUF2442"/>
    <property type="match status" value="1"/>
</dbReference>
<proteinExistence type="predicted"/>
<feature type="region of interest" description="Disordered" evidence="1">
    <location>
        <begin position="60"/>
        <end position="84"/>
    </location>
</feature>
<dbReference type="Proteomes" id="UP000214566">
    <property type="component" value="Unassembled WGS sequence"/>
</dbReference>
<reference evidence="2 3" key="1">
    <citation type="submission" date="2016-06" db="EMBL/GenBank/DDBJ databases">
        <authorList>
            <person name="Kjaerup R.B."/>
            <person name="Dalgaard T.S."/>
            <person name="Juul-Madsen H.R."/>
        </authorList>
    </citation>
    <scope>NUCLEOTIDE SEQUENCE [LARGE SCALE GENOMIC DNA]</scope>
    <source>
        <strain evidence="2 3">DSM 16361</strain>
    </source>
</reference>
<dbReference type="AlphaFoldDB" id="A0A238D8S5"/>
<organism evidence="2 3">
    <name type="scientific">Thiomonas delicata</name>
    <name type="common">Thiomonas cuprina</name>
    <dbReference type="NCBI Taxonomy" id="364030"/>
    <lineage>
        <taxon>Bacteria</taxon>
        <taxon>Pseudomonadati</taxon>
        <taxon>Pseudomonadota</taxon>
        <taxon>Betaproteobacteria</taxon>
        <taxon>Burkholderiales</taxon>
        <taxon>Thiomonas</taxon>
    </lineage>
</organism>
<accession>A0A238D8S5</accession>
<keyword evidence="3" id="KW-1185">Reference proteome</keyword>
<name>A0A238D8S5_THIDL</name>
<evidence type="ECO:0000313" key="3">
    <source>
        <dbReference type="Proteomes" id="UP000214566"/>
    </source>
</evidence>